<feature type="compositionally biased region" description="Basic and acidic residues" evidence="1">
    <location>
        <begin position="31"/>
        <end position="40"/>
    </location>
</feature>
<evidence type="ECO:0000313" key="2">
    <source>
        <dbReference type="EMBL" id="WWC92230.1"/>
    </source>
</evidence>
<evidence type="ECO:0000313" key="3">
    <source>
        <dbReference type="Proteomes" id="UP001355207"/>
    </source>
</evidence>
<feature type="compositionally biased region" description="Polar residues" evidence="1">
    <location>
        <begin position="999"/>
        <end position="1011"/>
    </location>
</feature>
<keyword evidence="3" id="KW-1185">Reference proteome</keyword>
<feature type="compositionally biased region" description="Low complexity" evidence="1">
    <location>
        <begin position="822"/>
        <end position="856"/>
    </location>
</feature>
<feature type="compositionally biased region" description="Polar residues" evidence="1">
    <location>
        <begin position="96"/>
        <end position="107"/>
    </location>
</feature>
<feature type="compositionally biased region" description="Polar residues" evidence="1">
    <location>
        <begin position="41"/>
        <end position="52"/>
    </location>
</feature>
<dbReference type="Proteomes" id="UP001355207">
    <property type="component" value="Chromosome 10"/>
</dbReference>
<dbReference type="RefSeq" id="XP_066078992.1">
    <property type="nucleotide sequence ID" value="XM_066222895.1"/>
</dbReference>
<feature type="region of interest" description="Disordered" evidence="1">
    <location>
        <begin position="882"/>
        <end position="914"/>
    </location>
</feature>
<gene>
    <name evidence="2" type="ORF">L201_007184</name>
</gene>
<evidence type="ECO:0000256" key="1">
    <source>
        <dbReference type="SAM" id="MobiDB-lite"/>
    </source>
</evidence>
<feature type="compositionally biased region" description="Low complexity" evidence="1">
    <location>
        <begin position="62"/>
        <end position="95"/>
    </location>
</feature>
<feature type="compositionally biased region" description="Low complexity" evidence="1">
    <location>
        <begin position="433"/>
        <end position="444"/>
    </location>
</feature>
<name>A0AAX4K3N5_9TREE</name>
<feature type="region of interest" description="Disordered" evidence="1">
    <location>
        <begin position="822"/>
        <end position="868"/>
    </location>
</feature>
<feature type="region of interest" description="Disordered" evidence="1">
    <location>
        <begin position="527"/>
        <end position="551"/>
    </location>
</feature>
<feature type="compositionally biased region" description="Polar residues" evidence="1">
    <location>
        <begin position="445"/>
        <end position="457"/>
    </location>
</feature>
<feature type="region of interest" description="Disordered" evidence="1">
    <location>
        <begin position="31"/>
        <end position="177"/>
    </location>
</feature>
<feature type="compositionally biased region" description="Low complexity" evidence="1">
    <location>
        <begin position="139"/>
        <end position="152"/>
    </location>
</feature>
<dbReference type="AlphaFoldDB" id="A0AAX4K3N5"/>
<accession>A0AAX4K3N5</accession>
<proteinExistence type="predicted"/>
<dbReference type="GeneID" id="91097853"/>
<dbReference type="EMBL" id="CP144107">
    <property type="protein sequence ID" value="WWC92230.1"/>
    <property type="molecule type" value="Genomic_DNA"/>
</dbReference>
<organism evidence="2 3">
    <name type="scientific">Kwoniella dendrophila CBS 6074</name>
    <dbReference type="NCBI Taxonomy" id="1295534"/>
    <lineage>
        <taxon>Eukaryota</taxon>
        <taxon>Fungi</taxon>
        <taxon>Dikarya</taxon>
        <taxon>Basidiomycota</taxon>
        <taxon>Agaricomycotina</taxon>
        <taxon>Tremellomycetes</taxon>
        <taxon>Tremellales</taxon>
        <taxon>Cryptococcaceae</taxon>
        <taxon>Kwoniella</taxon>
    </lineage>
</organism>
<feature type="compositionally biased region" description="Low complexity" evidence="1">
    <location>
        <begin position="1012"/>
        <end position="1029"/>
    </location>
</feature>
<reference evidence="2 3" key="1">
    <citation type="submission" date="2024-01" db="EMBL/GenBank/DDBJ databases">
        <title>Comparative genomics of Cryptococcus and Kwoniella reveals pathogenesis evolution and contrasting modes of karyotype evolution via chromosome fusion or intercentromeric recombination.</title>
        <authorList>
            <person name="Coelho M.A."/>
            <person name="David-Palma M."/>
            <person name="Shea T."/>
            <person name="Bowers K."/>
            <person name="McGinley-Smith S."/>
            <person name="Mohammad A.W."/>
            <person name="Gnirke A."/>
            <person name="Yurkov A.M."/>
            <person name="Nowrousian M."/>
            <person name="Sun S."/>
            <person name="Cuomo C.A."/>
            <person name="Heitman J."/>
        </authorList>
    </citation>
    <scope>NUCLEOTIDE SEQUENCE [LARGE SCALE GENOMIC DNA]</scope>
    <source>
        <strain evidence="2 3">CBS 6074</strain>
    </source>
</reference>
<feature type="compositionally biased region" description="Polar residues" evidence="1">
    <location>
        <begin position="527"/>
        <end position="537"/>
    </location>
</feature>
<feature type="compositionally biased region" description="Basic and acidic residues" evidence="1">
    <location>
        <begin position="1072"/>
        <end position="1085"/>
    </location>
</feature>
<feature type="region of interest" description="Disordered" evidence="1">
    <location>
        <begin position="1178"/>
        <end position="1220"/>
    </location>
</feature>
<feature type="region of interest" description="Disordered" evidence="1">
    <location>
        <begin position="427"/>
        <end position="457"/>
    </location>
</feature>
<protein>
    <submittedName>
        <fullName evidence="2">Uncharacterized protein</fullName>
    </submittedName>
</protein>
<feature type="region of interest" description="Disordered" evidence="1">
    <location>
        <begin position="992"/>
        <end position="1039"/>
    </location>
</feature>
<feature type="compositionally biased region" description="Pro residues" evidence="1">
    <location>
        <begin position="110"/>
        <end position="122"/>
    </location>
</feature>
<feature type="compositionally biased region" description="Polar residues" evidence="1">
    <location>
        <begin position="1180"/>
        <end position="1192"/>
    </location>
</feature>
<sequence length="1220" mass="135803">MSTQIDLSPRERMYMAKMALLEAEKEERVKYKQAQRESKRMNQVASFNNSNDRYTRIEPVASSSKSQSPIRPSSILRKSSIPIQPPSSYQSPSFSNTLPIPTKTTEIPCSPAPSLPLPPAPSAPKLSQNTDFGPPIDLPSPSSAAESSSNNSLRRRSSRVRFSDQQIQNNLNPNQLLMVSRSTSMKSLRRESSIDGLRSDLIKASNSLNSSSSKRSSIVSNQSLSRRISIASMNEGKRSSIASSINSDPFNWTTSSVSISDIDINSEIDLGSRKQSLYTLFPEPEQEQTLHFDFNTDTTNLMLENEIELEINEEELNGFKPQILPYPKISKALSRLSIESTNSSIWLTQNHMINNYNNADNNSLYSINSNKLERSLSLASSSSSFSSNNFHLNLDLDLDLNDSLDSRKSSQFSLELEAKINSPTATKFDSRKSSYTPSSFSATSNTPASLRSSTSENEIQENIKHILSVKQIHSSPYSTLLPTRRDRRRSSLLSNILIPENRNGNGNDSSHFHLPNLNRGEWIDSEMNLSPRSNPIKYSTISSSTTTRRRSTKLAEEIILQSSPEIEQYLQDEKKENISLISSNPQDRQDSRDLLSTASLQQVPPVPDNQVIKEETPIIAIAYKGHTRSESTFSAIMAFPIPPDRIIEAEPEAVAKNTTEIGEFNIEDSEETPKAEKLIRLSSRPEVQCEVQQQVEPKEVCLNSPFLETFPFVNSSFPQALTLETPPPIGAITMVEEIGADDHIPSASQGESSLESLLCPSSPEIKEVLLSVKRPKRVVRRYSAPINGNASDSETETEESDLDVASPLFKVALKSKILTPRSRLLSPSSKPTRPSSTRSVSANSILTTSPLSSGLGLTSGKGWSGSESEEEDWISTIKEIKQRKLDRKSKSPKTPSVMSDGSFESKKGKRKSESLTIQIKLANTHEEFGNNGEDCTPKIDKNNNRLSVSSITSTSTISSLSSSDKKNRYSQLSILSNQTTDTNTSLTTDSIDEIEQLPLTPTSINGGLTRTNSNISLSSSLSSNQQQQQPGNFPWGLSSPPNSPIRGLFLNNNLSPTKAFFTSFRDENRNFEKKSKNNNKNREYGKMNLPKPTREEIDDECWGEPEILIDERRTSFTGISESDEDEDEDENGYQHVINRSLRELISNMSLLKSDPSERYCRRSTIKISSLTDIEKEKENLTPTLNSNSNERCQSPDLWINNDDEDEQGETSLMEEGMPDL</sequence>
<feature type="region of interest" description="Disordered" evidence="1">
    <location>
        <begin position="1072"/>
        <end position="1092"/>
    </location>
</feature>
<feature type="compositionally biased region" description="Low complexity" evidence="1">
    <location>
        <begin position="165"/>
        <end position="177"/>
    </location>
</feature>